<dbReference type="Pfam" id="PF00198">
    <property type="entry name" value="2-oxoacid_dh"/>
    <property type="match status" value="1"/>
</dbReference>
<sequence length="465" mass="48495">MPKPINMPKLSDEMTEGKIAEWLKKQGDEVKAGEVVAQVETEKATLDVEAFEGGVLLAVVVQAGETAPVGRPIAWIGKAGEQVPDQPAAPAPQPDAAKEAKAGGEISKESTQPVAPAQATPPAATVPAPPRPPPSAPAPAGAGRATGAPSPQGAEGRGGAAAEKPAPGTFTGRVPASPAARKAARERGLDLSRLKGSGPGGRVVLADLEQVPRAAPAAAAGAPAKKRRELPPRRALHDESLPLSPMRKAIARNLGVAKPGAPHFYLEISADLRRLVSLREQLEELGEGPVSLNDLVLKAAAETLTRHPEVNAAWGGDAILRRGAVHVGMAVAVEEGLITPVLRDADRKSVLEIARLSRDLAKRARDRRLKPEEYQGASFTVSNLGMFGIDAFYAIINPPEAAILSVGAAQKVPWVDEATGEIVAMERCRFGLSGDHRVIDGAVGARFLQTFKAVVESPLRLVAAP</sequence>
<evidence type="ECO:0000256" key="2">
    <source>
        <dbReference type="ARBA" id="ARBA00007317"/>
    </source>
</evidence>
<keyword evidence="9" id="KW-1185">Reference proteome</keyword>
<evidence type="ECO:0000313" key="8">
    <source>
        <dbReference type="EMBL" id="BDG06980.1"/>
    </source>
</evidence>
<keyword evidence="3 4" id="KW-0450">Lipoyl</keyword>
<dbReference type="EC" id="2.3.1.-" evidence="4"/>
<dbReference type="Pfam" id="PF00364">
    <property type="entry name" value="Biotin_lipoyl"/>
    <property type="match status" value="1"/>
</dbReference>
<evidence type="ECO:0000256" key="3">
    <source>
        <dbReference type="ARBA" id="ARBA00022823"/>
    </source>
</evidence>
<evidence type="ECO:0000256" key="5">
    <source>
        <dbReference type="SAM" id="MobiDB-lite"/>
    </source>
</evidence>
<dbReference type="Gene3D" id="3.30.559.10">
    <property type="entry name" value="Chloramphenicol acetyltransferase-like domain"/>
    <property type="match status" value="1"/>
</dbReference>
<dbReference type="Gene3D" id="2.40.50.100">
    <property type="match status" value="1"/>
</dbReference>
<dbReference type="InterPro" id="IPR023213">
    <property type="entry name" value="CAT-like_dom_sf"/>
</dbReference>
<reference evidence="9" key="1">
    <citation type="journal article" date="2022" name="Int. J. Syst. Evol. Microbiol.">
        <title>Anaeromyxobacter oryzae sp. nov., Anaeromyxobacter diazotrophicus sp. nov. and Anaeromyxobacter paludicola sp. nov., isolated from paddy soils.</title>
        <authorList>
            <person name="Itoh H."/>
            <person name="Xu Z."/>
            <person name="Mise K."/>
            <person name="Masuda Y."/>
            <person name="Ushijima N."/>
            <person name="Hayakawa C."/>
            <person name="Shiratori Y."/>
            <person name="Senoo K."/>
        </authorList>
    </citation>
    <scope>NUCLEOTIDE SEQUENCE [LARGE SCALE GENOMIC DNA]</scope>
    <source>
        <strain evidence="9">Red630</strain>
    </source>
</reference>
<dbReference type="InterPro" id="IPR011053">
    <property type="entry name" value="Single_hybrid_motif"/>
</dbReference>
<dbReference type="InterPro" id="IPR045257">
    <property type="entry name" value="E2/Pdx1"/>
</dbReference>
<dbReference type="Gene3D" id="4.10.320.10">
    <property type="entry name" value="E3-binding domain"/>
    <property type="match status" value="1"/>
</dbReference>
<organism evidence="8 9">
    <name type="scientific">Anaeromyxobacter paludicola</name>
    <dbReference type="NCBI Taxonomy" id="2918171"/>
    <lineage>
        <taxon>Bacteria</taxon>
        <taxon>Pseudomonadati</taxon>
        <taxon>Myxococcota</taxon>
        <taxon>Myxococcia</taxon>
        <taxon>Myxococcales</taxon>
        <taxon>Cystobacterineae</taxon>
        <taxon>Anaeromyxobacteraceae</taxon>
        <taxon>Anaeromyxobacter</taxon>
    </lineage>
</organism>
<feature type="domain" description="Lipoyl-binding" evidence="6">
    <location>
        <begin position="2"/>
        <end position="80"/>
    </location>
</feature>
<dbReference type="InterPro" id="IPR003016">
    <property type="entry name" value="2-oxoA_DH_lipoyl-BS"/>
</dbReference>
<dbReference type="Proteomes" id="UP001162734">
    <property type="component" value="Chromosome"/>
</dbReference>
<evidence type="ECO:0000256" key="4">
    <source>
        <dbReference type="RuleBase" id="RU003423"/>
    </source>
</evidence>
<keyword evidence="8" id="KW-0670">Pyruvate</keyword>
<feature type="compositionally biased region" description="Basic and acidic residues" evidence="5">
    <location>
        <begin position="183"/>
        <end position="193"/>
    </location>
</feature>
<feature type="region of interest" description="Disordered" evidence="5">
    <location>
        <begin position="82"/>
        <end position="201"/>
    </location>
</feature>
<feature type="compositionally biased region" description="Low complexity" evidence="5">
    <location>
        <begin position="138"/>
        <end position="168"/>
    </location>
</feature>
<feature type="compositionally biased region" description="Basic and acidic residues" evidence="5">
    <location>
        <begin position="96"/>
        <end position="108"/>
    </location>
</feature>
<dbReference type="PROSITE" id="PS50968">
    <property type="entry name" value="BIOTINYL_LIPOYL"/>
    <property type="match status" value="1"/>
</dbReference>
<dbReference type="InterPro" id="IPR036625">
    <property type="entry name" value="E3-bd_dom_sf"/>
</dbReference>
<dbReference type="CDD" id="cd06849">
    <property type="entry name" value="lipoyl_domain"/>
    <property type="match status" value="1"/>
</dbReference>
<dbReference type="PANTHER" id="PTHR23151">
    <property type="entry name" value="DIHYDROLIPOAMIDE ACETYL/SUCCINYL-TRANSFERASE-RELATED"/>
    <property type="match status" value="1"/>
</dbReference>
<feature type="domain" description="Peripheral subunit-binding (PSBD)" evidence="7">
    <location>
        <begin position="175"/>
        <end position="212"/>
    </location>
</feature>
<dbReference type="SUPFAM" id="SSF52777">
    <property type="entry name" value="CoA-dependent acyltransferases"/>
    <property type="match status" value="1"/>
</dbReference>
<feature type="compositionally biased region" description="Low complexity" evidence="5">
    <location>
        <begin position="112"/>
        <end position="126"/>
    </location>
</feature>
<name>A0ABN6N189_9BACT</name>
<comment type="similarity">
    <text evidence="2 4">Belongs to the 2-oxoacid dehydrogenase family.</text>
</comment>
<evidence type="ECO:0000259" key="7">
    <source>
        <dbReference type="PROSITE" id="PS51826"/>
    </source>
</evidence>
<dbReference type="InterPro" id="IPR001078">
    <property type="entry name" value="2-oxoacid_DH_actylTfrase"/>
</dbReference>
<dbReference type="InterPro" id="IPR000089">
    <property type="entry name" value="Biotin_lipoyl"/>
</dbReference>
<keyword evidence="4" id="KW-0808">Transferase</keyword>
<evidence type="ECO:0000313" key="9">
    <source>
        <dbReference type="Proteomes" id="UP001162734"/>
    </source>
</evidence>
<feature type="compositionally biased region" description="Pro residues" evidence="5">
    <location>
        <begin position="127"/>
        <end position="137"/>
    </location>
</feature>
<protein>
    <recommendedName>
        <fullName evidence="4">Dihydrolipoamide acetyltransferase component of pyruvate dehydrogenase complex</fullName>
        <ecNumber evidence="4">2.3.1.-</ecNumber>
    </recommendedName>
</protein>
<gene>
    <name evidence="8" type="ORF">AMPC_00930</name>
</gene>
<feature type="compositionally biased region" description="Low complexity" evidence="5">
    <location>
        <begin position="213"/>
        <end position="223"/>
    </location>
</feature>
<feature type="region of interest" description="Disordered" evidence="5">
    <location>
        <begin position="213"/>
        <end position="233"/>
    </location>
</feature>
<proteinExistence type="inferred from homology"/>
<dbReference type="PANTHER" id="PTHR23151:SF90">
    <property type="entry name" value="DIHYDROLIPOYLLYSINE-RESIDUE ACETYLTRANSFERASE COMPONENT OF PYRUVATE DEHYDROGENASE COMPLEX, MITOCHONDRIAL-RELATED"/>
    <property type="match status" value="1"/>
</dbReference>
<evidence type="ECO:0000259" key="6">
    <source>
        <dbReference type="PROSITE" id="PS50968"/>
    </source>
</evidence>
<dbReference type="Pfam" id="PF02817">
    <property type="entry name" value="E3_binding"/>
    <property type="match status" value="1"/>
</dbReference>
<keyword evidence="4" id="KW-0012">Acyltransferase</keyword>
<dbReference type="PROSITE" id="PS00189">
    <property type="entry name" value="LIPOYL"/>
    <property type="match status" value="1"/>
</dbReference>
<accession>A0ABN6N189</accession>
<dbReference type="InterPro" id="IPR004167">
    <property type="entry name" value="PSBD"/>
</dbReference>
<evidence type="ECO:0000256" key="1">
    <source>
        <dbReference type="ARBA" id="ARBA00001938"/>
    </source>
</evidence>
<dbReference type="SUPFAM" id="SSF51230">
    <property type="entry name" value="Single hybrid motif"/>
    <property type="match status" value="1"/>
</dbReference>
<dbReference type="PROSITE" id="PS51826">
    <property type="entry name" value="PSBD"/>
    <property type="match status" value="1"/>
</dbReference>
<comment type="cofactor">
    <cofactor evidence="1 4">
        <name>(R)-lipoate</name>
        <dbReference type="ChEBI" id="CHEBI:83088"/>
    </cofactor>
</comment>
<dbReference type="RefSeq" id="WP_248343559.1">
    <property type="nucleotide sequence ID" value="NZ_AP025592.1"/>
</dbReference>
<dbReference type="EMBL" id="AP025592">
    <property type="protein sequence ID" value="BDG06980.1"/>
    <property type="molecule type" value="Genomic_DNA"/>
</dbReference>
<dbReference type="SUPFAM" id="SSF47005">
    <property type="entry name" value="Peripheral subunit-binding domain of 2-oxo acid dehydrogenase complex"/>
    <property type="match status" value="1"/>
</dbReference>